<dbReference type="SFLD" id="SFLDS00029">
    <property type="entry name" value="Radical_SAM"/>
    <property type="match status" value="1"/>
</dbReference>
<protein>
    <submittedName>
        <fullName evidence="6">Putative DNA modification/repair radical SAM protein</fullName>
    </submittedName>
</protein>
<keyword evidence="7" id="KW-1185">Reference proteome</keyword>
<reference evidence="6 7" key="1">
    <citation type="submission" date="2010-08" db="EMBL/GenBank/DDBJ databases">
        <authorList>
            <person name="Weinstock G."/>
            <person name="Sodergren E."/>
            <person name="Clifton S."/>
            <person name="Fulton L."/>
            <person name="Fulton B."/>
            <person name="Courtney L."/>
            <person name="Fronick C."/>
            <person name="Harrison M."/>
            <person name="Strong C."/>
            <person name="Farmer C."/>
            <person name="Delahaunty K."/>
            <person name="Markovic C."/>
            <person name="Hall O."/>
            <person name="Minx P."/>
            <person name="Tomlinson C."/>
            <person name="Mitreva M."/>
            <person name="Hou S."/>
            <person name="Chen J."/>
            <person name="Wollam A."/>
            <person name="Pepin K.H."/>
            <person name="Johnson M."/>
            <person name="Bhonagiri V."/>
            <person name="Zhang X."/>
            <person name="Suruliraj S."/>
            <person name="Warren W."/>
            <person name="Chinwalla A."/>
            <person name="Mardis E.R."/>
            <person name="Wilson R.K."/>
        </authorList>
    </citation>
    <scope>NUCLEOTIDE SEQUENCE [LARGE SCALE GENOMIC DNA]</scope>
    <source>
        <strain evidence="6 7">F0359</strain>
    </source>
</reference>
<dbReference type="InterPro" id="IPR007197">
    <property type="entry name" value="rSAM"/>
</dbReference>
<sequence>MANKCLINRQGCDILMRGGDCMLGEAMSEKLKILTDAAKYDASCSSSGSSRKNTASGIGAAESCGICHSWSADGRCISLLKILMTNRCIYDCAYCVNRVGNDIRRALMTPREIADLTIEFYRRNYVEGLFLSSGIYKSPDYTTELLIETARLLREEYKFNGYIHMKGIPGTDEALVQRLAFYADRMSVNIELPSETGLKLLAPHKTKTGILKPMNSLAGGIAINRYERKKSRKAGIFLPAGQTTQMIVGATTDRDRHILRLAESLYKRIHLKRVYYSAYVPVVTDTRLPVVTEPPLEREHRLYQADWLLRFYGFKADEILSEDNPDFDLYLDPKACWALRHPEVFPVEINKASYEMLLRVPGIGVLSARRICAARRSAYLSFDTVKRLGIVMKRAKYFITCKGKYFGGSYNLQNIDRTLRLQERQASYEPTSLF</sequence>
<dbReference type="SUPFAM" id="SSF102114">
    <property type="entry name" value="Radical SAM enzymes"/>
    <property type="match status" value="1"/>
</dbReference>
<dbReference type="GO" id="GO:0051536">
    <property type="term" value="F:iron-sulfur cluster binding"/>
    <property type="evidence" value="ECO:0007669"/>
    <property type="project" value="UniProtKB-KW"/>
</dbReference>
<dbReference type="EMBL" id="AECS01000036">
    <property type="protein sequence ID" value="EFQ04284.1"/>
    <property type="molecule type" value="Genomic_DNA"/>
</dbReference>
<organism evidence="6 7">
    <name type="scientific">Megasphaera micronuciformis F0359</name>
    <dbReference type="NCBI Taxonomy" id="706434"/>
    <lineage>
        <taxon>Bacteria</taxon>
        <taxon>Bacillati</taxon>
        <taxon>Bacillota</taxon>
        <taxon>Negativicutes</taxon>
        <taxon>Veillonellales</taxon>
        <taxon>Veillonellaceae</taxon>
        <taxon>Megasphaera</taxon>
    </lineage>
</organism>
<proteinExistence type="predicted"/>
<dbReference type="InterPro" id="IPR013785">
    <property type="entry name" value="Aldolase_TIM"/>
</dbReference>
<dbReference type="Gene3D" id="1.10.150.320">
    <property type="entry name" value="Photosystem II 12 kDa extrinsic protein"/>
    <property type="match status" value="1"/>
</dbReference>
<dbReference type="eggNOG" id="COG4277">
    <property type="taxonomic scope" value="Bacteria"/>
</dbReference>
<dbReference type="STRING" id="706434.HMPREF9429_00888"/>
<dbReference type="InterPro" id="IPR010994">
    <property type="entry name" value="RuvA_2-like"/>
</dbReference>
<dbReference type="HOGENOM" id="CLU_033784_0_0_9"/>
<evidence type="ECO:0000313" key="6">
    <source>
        <dbReference type="EMBL" id="EFQ04284.1"/>
    </source>
</evidence>
<evidence type="ECO:0000256" key="4">
    <source>
        <dbReference type="ARBA" id="ARBA00023014"/>
    </source>
</evidence>
<evidence type="ECO:0000259" key="5">
    <source>
        <dbReference type="Pfam" id="PF04055"/>
    </source>
</evidence>
<evidence type="ECO:0000313" key="7">
    <source>
        <dbReference type="Proteomes" id="UP000003195"/>
    </source>
</evidence>
<dbReference type="CDD" id="cd01335">
    <property type="entry name" value="Radical_SAM"/>
    <property type="match status" value="1"/>
</dbReference>
<dbReference type="InterPro" id="IPR058240">
    <property type="entry name" value="rSAM_sf"/>
</dbReference>
<feature type="domain" description="Radical SAM core" evidence="5">
    <location>
        <begin position="83"/>
        <end position="205"/>
    </location>
</feature>
<dbReference type="GO" id="GO:0003824">
    <property type="term" value="F:catalytic activity"/>
    <property type="evidence" value="ECO:0007669"/>
    <property type="project" value="InterPro"/>
</dbReference>
<dbReference type="SFLD" id="SFLDG01102">
    <property type="entry name" value="Uncharacterised_Radical_SAM_Su"/>
    <property type="match status" value="1"/>
</dbReference>
<dbReference type="SUPFAM" id="SSF47781">
    <property type="entry name" value="RuvA domain 2-like"/>
    <property type="match status" value="1"/>
</dbReference>
<dbReference type="InterPro" id="IPR051675">
    <property type="entry name" value="Endo/Exo/Phosphatase_dom_1"/>
</dbReference>
<dbReference type="AlphaFoldDB" id="E2ZBQ6"/>
<evidence type="ECO:0000256" key="1">
    <source>
        <dbReference type="ARBA" id="ARBA00022691"/>
    </source>
</evidence>
<dbReference type="Gene3D" id="3.20.20.70">
    <property type="entry name" value="Aldolase class I"/>
    <property type="match status" value="1"/>
</dbReference>
<dbReference type="InterPro" id="IPR023874">
    <property type="entry name" value="DNA_rSAM_put"/>
</dbReference>
<name>E2ZBQ6_9FIRM</name>
<gene>
    <name evidence="6" type="ORF">HMPREF9429_00888</name>
</gene>
<keyword evidence="4" id="KW-0411">Iron-sulfur</keyword>
<dbReference type="NCBIfam" id="TIGR03916">
    <property type="entry name" value="rSAM_link_UDG"/>
    <property type="match status" value="1"/>
</dbReference>
<keyword evidence="1" id="KW-0949">S-adenosyl-L-methionine</keyword>
<evidence type="ECO:0000256" key="2">
    <source>
        <dbReference type="ARBA" id="ARBA00022723"/>
    </source>
</evidence>
<comment type="caution">
    <text evidence="6">The sequence shown here is derived from an EMBL/GenBank/DDBJ whole genome shotgun (WGS) entry which is preliminary data.</text>
</comment>
<dbReference type="GO" id="GO:0046872">
    <property type="term" value="F:metal ion binding"/>
    <property type="evidence" value="ECO:0007669"/>
    <property type="project" value="UniProtKB-KW"/>
</dbReference>
<dbReference type="Proteomes" id="UP000003195">
    <property type="component" value="Unassembled WGS sequence"/>
</dbReference>
<dbReference type="Pfam" id="PF04055">
    <property type="entry name" value="Radical_SAM"/>
    <property type="match status" value="1"/>
</dbReference>
<accession>E2ZBQ6</accession>
<evidence type="ECO:0000256" key="3">
    <source>
        <dbReference type="ARBA" id="ARBA00023004"/>
    </source>
</evidence>
<dbReference type="PANTHER" id="PTHR21180">
    <property type="entry name" value="ENDONUCLEASE/EXONUCLEASE/PHOSPHATASE FAMILY DOMAIN-CONTAINING PROTEIN 1"/>
    <property type="match status" value="1"/>
</dbReference>
<keyword evidence="2" id="KW-0479">Metal-binding</keyword>
<dbReference type="PANTHER" id="PTHR21180:SF9">
    <property type="entry name" value="TYPE II SECRETION SYSTEM PROTEIN K"/>
    <property type="match status" value="1"/>
</dbReference>
<keyword evidence="3" id="KW-0408">Iron</keyword>